<comment type="caution">
    <text evidence="2">The sequence shown here is derived from an EMBL/GenBank/DDBJ whole genome shotgun (WGS) entry which is preliminary data.</text>
</comment>
<keyword evidence="3" id="KW-1185">Reference proteome</keyword>
<organism evidence="2 3">
    <name type="scientific">Aspergillus pseudodeflectus</name>
    <dbReference type="NCBI Taxonomy" id="176178"/>
    <lineage>
        <taxon>Eukaryota</taxon>
        <taxon>Fungi</taxon>
        <taxon>Dikarya</taxon>
        <taxon>Ascomycota</taxon>
        <taxon>Pezizomycotina</taxon>
        <taxon>Eurotiomycetes</taxon>
        <taxon>Eurotiomycetidae</taxon>
        <taxon>Eurotiales</taxon>
        <taxon>Aspergillaceae</taxon>
        <taxon>Aspergillus</taxon>
        <taxon>Aspergillus subgen. Nidulantes</taxon>
    </lineage>
</organism>
<feature type="region of interest" description="Disordered" evidence="1">
    <location>
        <begin position="69"/>
        <end position="104"/>
    </location>
</feature>
<dbReference type="GeneID" id="98165021"/>
<dbReference type="RefSeq" id="XP_070905076.1">
    <property type="nucleotide sequence ID" value="XM_071049857.1"/>
</dbReference>
<dbReference type="EMBL" id="JBFXLR010000002">
    <property type="protein sequence ID" value="KAL2860385.1"/>
    <property type="molecule type" value="Genomic_DNA"/>
</dbReference>
<evidence type="ECO:0000313" key="2">
    <source>
        <dbReference type="EMBL" id="KAL2860385.1"/>
    </source>
</evidence>
<sequence>MYHQGFYKYTLYLSRPLVQTRYLPLWPGIIVRLQAEPLHTAPALPTVPRPRPGSSQGEFVPIARALPQSSHSGEILAPPSRDSDAITERKEPEQASSPGTIDQRHRCNFPGECSMIFDAEHLRTMRSLAAHLEWVLGLLPQSSSTAVSSKLLLQVTVRYPRTTSNNRGNTSCHGSLSTPHHLHLLVLNVLGLLLPSLRLDLVVTDVYAERRGVL</sequence>
<accession>A0ABR4L7E8</accession>
<name>A0ABR4L7E8_9EURO</name>
<protein>
    <submittedName>
        <fullName evidence="2">Uncharacterized protein</fullName>
    </submittedName>
</protein>
<evidence type="ECO:0000313" key="3">
    <source>
        <dbReference type="Proteomes" id="UP001610444"/>
    </source>
</evidence>
<evidence type="ECO:0000256" key="1">
    <source>
        <dbReference type="SAM" id="MobiDB-lite"/>
    </source>
</evidence>
<gene>
    <name evidence="2" type="ORF">BJX68DRAFT_83904</name>
</gene>
<reference evidence="2 3" key="1">
    <citation type="submission" date="2024-07" db="EMBL/GenBank/DDBJ databases">
        <title>Section-level genome sequencing and comparative genomics of Aspergillus sections Usti and Cavernicolus.</title>
        <authorList>
            <consortium name="Lawrence Berkeley National Laboratory"/>
            <person name="Nybo J.L."/>
            <person name="Vesth T.C."/>
            <person name="Theobald S."/>
            <person name="Frisvad J.C."/>
            <person name="Larsen T.O."/>
            <person name="Kjaerboelling I."/>
            <person name="Rothschild-Mancinelli K."/>
            <person name="Lyhne E.K."/>
            <person name="Kogle M.E."/>
            <person name="Barry K."/>
            <person name="Clum A."/>
            <person name="Na H."/>
            <person name="Ledsgaard L."/>
            <person name="Lin J."/>
            <person name="Lipzen A."/>
            <person name="Kuo A."/>
            <person name="Riley R."/>
            <person name="Mondo S."/>
            <person name="LaButti K."/>
            <person name="Haridas S."/>
            <person name="Pangalinan J."/>
            <person name="Salamov A.A."/>
            <person name="Simmons B.A."/>
            <person name="Magnuson J.K."/>
            <person name="Chen J."/>
            <person name="Drula E."/>
            <person name="Henrissat B."/>
            <person name="Wiebenga A."/>
            <person name="Lubbers R.J."/>
            <person name="Gomes A.C."/>
            <person name="Macurrencykelacurrency M.R."/>
            <person name="Stajich J."/>
            <person name="Grigoriev I.V."/>
            <person name="Mortensen U.H."/>
            <person name="De vries R.P."/>
            <person name="Baker S.E."/>
            <person name="Andersen M.R."/>
        </authorList>
    </citation>
    <scope>NUCLEOTIDE SEQUENCE [LARGE SCALE GENOMIC DNA]</scope>
    <source>
        <strain evidence="2 3">CBS 756.74</strain>
    </source>
</reference>
<feature type="compositionally biased region" description="Basic and acidic residues" evidence="1">
    <location>
        <begin position="81"/>
        <end position="93"/>
    </location>
</feature>
<proteinExistence type="predicted"/>
<dbReference type="Proteomes" id="UP001610444">
    <property type="component" value="Unassembled WGS sequence"/>
</dbReference>